<name>A0AAD1STR7_PELCU</name>
<dbReference type="EMBL" id="OW240918">
    <property type="protein sequence ID" value="CAH2306960.1"/>
    <property type="molecule type" value="Genomic_DNA"/>
</dbReference>
<reference evidence="2" key="1">
    <citation type="submission" date="2022-03" db="EMBL/GenBank/DDBJ databases">
        <authorList>
            <person name="Alioto T."/>
            <person name="Alioto T."/>
            <person name="Gomez Garrido J."/>
        </authorList>
    </citation>
    <scope>NUCLEOTIDE SEQUENCE</scope>
</reference>
<organism evidence="2 3">
    <name type="scientific">Pelobates cultripes</name>
    <name type="common">Western spadefoot toad</name>
    <dbReference type="NCBI Taxonomy" id="61616"/>
    <lineage>
        <taxon>Eukaryota</taxon>
        <taxon>Metazoa</taxon>
        <taxon>Chordata</taxon>
        <taxon>Craniata</taxon>
        <taxon>Vertebrata</taxon>
        <taxon>Euteleostomi</taxon>
        <taxon>Amphibia</taxon>
        <taxon>Batrachia</taxon>
        <taxon>Anura</taxon>
        <taxon>Pelobatoidea</taxon>
        <taxon>Pelobatidae</taxon>
        <taxon>Pelobates</taxon>
    </lineage>
</organism>
<sequence length="232" mass="25274">MDQLNSEEFDSLLDATMTKSVTQAIVTAMGAMSETLTQSISNAILASNTNPSGLRPKAQTDKPAPLSGRKATEKTHHKGKHTSKNSTKDRTRPVTSEDVGPPRKRATHRAKAVRMWKWAKAQTETSDSGSDIEEVMSESEDIGSLESGDSSPERSRAVTPITGADRGSPEVTEVPHTADNLMVSAFPFSLSRTSHVGGRLCKFIRAWHRLTSDAWILNTVAGYHIEFVKDPT</sequence>
<protein>
    <submittedName>
        <fullName evidence="2">Uncharacterized protein</fullName>
    </submittedName>
</protein>
<evidence type="ECO:0000256" key="1">
    <source>
        <dbReference type="SAM" id="MobiDB-lite"/>
    </source>
</evidence>
<dbReference type="AlphaFoldDB" id="A0AAD1STR7"/>
<evidence type="ECO:0000313" key="3">
    <source>
        <dbReference type="Proteomes" id="UP001295444"/>
    </source>
</evidence>
<gene>
    <name evidence="2" type="ORF">PECUL_23A003467</name>
</gene>
<feature type="region of interest" description="Disordered" evidence="1">
    <location>
        <begin position="47"/>
        <end position="172"/>
    </location>
</feature>
<keyword evidence="3" id="KW-1185">Reference proteome</keyword>
<proteinExistence type="predicted"/>
<feature type="compositionally biased region" description="Basic residues" evidence="1">
    <location>
        <begin position="102"/>
        <end position="114"/>
    </location>
</feature>
<accession>A0AAD1STR7</accession>
<feature type="compositionally biased region" description="Acidic residues" evidence="1">
    <location>
        <begin position="130"/>
        <end position="143"/>
    </location>
</feature>
<dbReference type="Proteomes" id="UP001295444">
    <property type="component" value="Chromosome 07"/>
</dbReference>
<evidence type="ECO:0000313" key="2">
    <source>
        <dbReference type="EMBL" id="CAH2306960.1"/>
    </source>
</evidence>